<feature type="compositionally biased region" description="Low complexity" evidence="1">
    <location>
        <begin position="39"/>
        <end position="52"/>
    </location>
</feature>
<dbReference type="EMBL" id="AORC01000011">
    <property type="protein sequence ID" value="EYT49033.1"/>
    <property type="molecule type" value="Genomic_DNA"/>
</dbReference>
<evidence type="ECO:0000313" key="3">
    <source>
        <dbReference type="Proteomes" id="UP000019754"/>
    </source>
</evidence>
<proteinExistence type="predicted"/>
<organism evidence="2 3">
    <name type="scientific">Brachybacterium muris UCD-AY4</name>
    <dbReference type="NCBI Taxonomy" id="1249481"/>
    <lineage>
        <taxon>Bacteria</taxon>
        <taxon>Bacillati</taxon>
        <taxon>Actinomycetota</taxon>
        <taxon>Actinomycetes</taxon>
        <taxon>Micrococcales</taxon>
        <taxon>Dermabacteraceae</taxon>
        <taxon>Brachybacterium</taxon>
    </lineage>
</organism>
<protein>
    <submittedName>
        <fullName evidence="2">Uncharacterized protein</fullName>
    </submittedName>
</protein>
<dbReference type="AlphaFoldDB" id="A0A022L020"/>
<evidence type="ECO:0000256" key="1">
    <source>
        <dbReference type="SAM" id="MobiDB-lite"/>
    </source>
</evidence>
<reference evidence="2 3" key="1">
    <citation type="journal article" date="2013" name="Genome Announc.">
        <title>Draft genome sequence of an Actinobacterium, Brachybacterium muris strain UCD-AY4.</title>
        <authorList>
            <person name="Lo J.R."/>
            <person name="Lang J.M."/>
            <person name="Darling A.E."/>
            <person name="Eisen J.A."/>
            <person name="Coil D.A."/>
        </authorList>
    </citation>
    <scope>NUCLEOTIDE SEQUENCE [LARGE SCALE GENOMIC DNA]</scope>
    <source>
        <strain evidence="2 3">UCD-AY4</strain>
    </source>
</reference>
<dbReference type="OrthoDB" id="4793996at2"/>
<keyword evidence="3" id="KW-1185">Reference proteome</keyword>
<accession>A0A022L020</accession>
<dbReference type="Proteomes" id="UP000019754">
    <property type="component" value="Unassembled WGS sequence"/>
</dbReference>
<feature type="region of interest" description="Disordered" evidence="1">
    <location>
        <begin position="34"/>
        <end position="64"/>
    </location>
</feature>
<name>A0A022L020_9MICO</name>
<sequence>MLIEDPTDEQLDLLGITALPAWIRLRSGLHDADHQFDRPGGVPETPTEPGVGTAAGLQGRRPDGAMVQLPGEWTVEERFEGALPKHEVHQRFGPSST</sequence>
<comment type="caution">
    <text evidence="2">The sequence shown here is derived from an EMBL/GenBank/DDBJ whole genome shotgun (WGS) entry which is preliminary data.</text>
</comment>
<evidence type="ECO:0000313" key="2">
    <source>
        <dbReference type="EMBL" id="EYT49033.1"/>
    </source>
</evidence>
<gene>
    <name evidence="2" type="ORF">D641_0109990</name>
</gene>
<dbReference type="RefSeq" id="WP_031307120.1">
    <property type="nucleotide sequence ID" value="NZ_AORC01000011.1"/>
</dbReference>
<dbReference type="HOGENOM" id="CLU_2341259_0_0_11"/>